<gene>
    <name evidence="3" type="ORF">M9Y10_008208</name>
</gene>
<comment type="similarity">
    <text evidence="1">Belongs to the actin family.</text>
</comment>
<keyword evidence="4" id="KW-1185">Reference proteome</keyword>
<dbReference type="PANTHER" id="PTHR11937">
    <property type="entry name" value="ACTIN"/>
    <property type="match status" value="1"/>
</dbReference>
<proteinExistence type="inferred from homology"/>
<accession>A0ABR2IXK2</accession>
<feature type="region of interest" description="Disordered" evidence="2">
    <location>
        <begin position="325"/>
        <end position="372"/>
    </location>
</feature>
<dbReference type="Gene3D" id="3.30.420.40">
    <property type="match status" value="2"/>
</dbReference>
<organism evidence="3 4">
    <name type="scientific">Tritrichomonas musculus</name>
    <dbReference type="NCBI Taxonomy" id="1915356"/>
    <lineage>
        <taxon>Eukaryota</taxon>
        <taxon>Metamonada</taxon>
        <taxon>Parabasalia</taxon>
        <taxon>Tritrichomonadida</taxon>
        <taxon>Tritrichomonadidae</taxon>
        <taxon>Tritrichomonas</taxon>
    </lineage>
</organism>
<dbReference type="Gene3D" id="3.90.640.10">
    <property type="entry name" value="Actin, Chain A, domain 4"/>
    <property type="match status" value="1"/>
</dbReference>
<name>A0ABR2IXK2_9EUKA</name>
<dbReference type="SMART" id="SM00268">
    <property type="entry name" value="ACTIN"/>
    <property type="match status" value="1"/>
</dbReference>
<evidence type="ECO:0000256" key="2">
    <source>
        <dbReference type="SAM" id="MobiDB-lite"/>
    </source>
</evidence>
<evidence type="ECO:0000313" key="4">
    <source>
        <dbReference type="Proteomes" id="UP001470230"/>
    </source>
</evidence>
<feature type="compositionally biased region" description="Basic and acidic residues" evidence="2">
    <location>
        <begin position="339"/>
        <end position="369"/>
    </location>
</feature>
<dbReference type="Proteomes" id="UP001470230">
    <property type="component" value="Unassembled WGS sequence"/>
</dbReference>
<protein>
    <submittedName>
        <fullName evidence="3">Actin- protein 3B</fullName>
    </submittedName>
</protein>
<sequence length="410" mass="47092">MSKILIDIGSLCTKINFVGRDPLMISSSADYILDFSVKFSTIEYYSKFPDCKADFPYYESTFFSRNKLIDTTKYSNFLGHCFNLLNCDPSEANMIVLIPPIDQESFVAKTSEILFETYNCPKLSMISQSFFADEHKNFVSVMTGFSDTYILPYINCQPCSKSLRHIPIGGHQITEFISSSLKQRPQNQYIEEENFMWMSEQIKLSDRFPYFDSNIDIDDFKHSTPLKTIFKLHPITKKKEFFTFGYERYLGTSCALLPGNIDPSLNYTLAEQINESIKSAVVETKSISHMEKTLKNRISVVGGPASARGIKYKLHNLFKSKKLKSKLKKNVSKNDQANEENKDSDTKKEAVKKKKDDDKNDDSKKETQAKDPITQIFITASKHYEKIDNIFITNESYKEDHANCLLFACK</sequence>
<reference evidence="3 4" key="1">
    <citation type="submission" date="2024-04" db="EMBL/GenBank/DDBJ databases">
        <title>Tritrichomonas musculus Genome.</title>
        <authorList>
            <person name="Alves-Ferreira E."/>
            <person name="Grigg M."/>
            <person name="Lorenzi H."/>
            <person name="Galac M."/>
        </authorList>
    </citation>
    <scope>NUCLEOTIDE SEQUENCE [LARGE SCALE GENOMIC DNA]</scope>
    <source>
        <strain evidence="3 4">EAF2021</strain>
    </source>
</reference>
<dbReference type="InterPro" id="IPR004000">
    <property type="entry name" value="Actin"/>
</dbReference>
<dbReference type="Pfam" id="PF00022">
    <property type="entry name" value="Actin"/>
    <property type="match status" value="1"/>
</dbReference>
<dbReference type="SUPFAM" id="SSF53067">
    <property type="entry name" value="Actin-like ATPase domain"/>
    <property type="match status" value="2"/>
</dbReference>
<evidence type="ECO:0000256" key="1">
    <source>
        <dbReference type="RuleBase" id="RU000487"/>
    </source>
</evidence>
<dbReference type="EMBL" id="JAPFFF010000014">
    <property type="protein sequence ID" value="KAK8870328.1"/>
    <property type="molecule type" value="Genomic_DNA"/>
</dbReference>
<dbReference type="Gene3D" id="2.30.36.70">
    <property type="entry name" value="Actin, Chain A, domain 2"/>
    <property type="match status" value="1"/>
</dbReference>
<evidence type="ECO:0000313" key="3">
    <source>
        <dbReference type="EMBL" id="KAK8870328.1"/>
    </source>
</evidence>
<dbReference type="InterPro" id="IPR043129">
    <property type="entry name" value="ATPase_NBD"/>
</dbReference>
<comment type="caution">
    <text evidence="3">The sequence shown here is derived from an EMBL/GenBank/DDBJ whole genome shotgun (WGS) entry which is preliminary data.</text>
</comment>